<reference evidence="2 3" key="1">
    <citation type="submission" date="2019-07" db="EMBL/GenBank/DDBJ databases">
        <title>Serratia strains were isolated from fresh produce.</title>
        <authorList>
            <person name="Cho G.-S."/>
            <person name="Stein M."/>
            <person name="Lee W."/>
            <person name="Suh S.H."/>
            <person name="Franz C.M.A.P."/>
        </authorList>
    </citation>
    <scope>NUCLEOTIDE SEQUENCE [LARGE SCALE GENOMIC DNA]</scope>
    <source>
        <strain evidence="2 3">S16</strain>
    </source>
</reference>
<gene>
    <name evidence="2" type="ORF">FOT62_08350</name>
</gene>
<sequence length="138" mass="15977">MKYLFFCLIFIVFSDYAMAEQNRTIFSCTATTGEKIKVFEYKNKFRVSIDKQIIDSRDSIENMGEDIIKNDPDNFNYMEFNALNYYITIGNPDNKNGDESLTVSSLKSGLPSSKDKKYICMQDYKNNISSLVDDFLDN</sequence>
<dbReference type="Proteomes" id="UP000321126">
    <property type="component" value="Unassembled WGS sequence"/>
</dbReference>
<feature type="signal peptide" evidence="1">
    <location>
        <begin position="1"/>
        <end position="19"/>
    </location>
</feature>
<proteinExistence type="predicted"/>
<name>A0A5C7CNF7_SERMA</name>
<dbReference type="RefSeq" id="WP_147882211.1">
    <property type="nucleotide sequence ID" value="NZ_VOUQ01000002.1"/>
</dbReference>
<comment type="caution">
    <text evidence="2">The sequence shown here is derived from an EMBL/GenBank/DDBJ whole genome shotgun (WGS) entry which is preliminary data.</text>
</comment>
<accession>A0A5C7CNF7</accession>
<evidence type="ECO:0000256" key="1">
    <source>
        <dbReference type="SAM" id="SignalP"/>
    </source>
</evidence>
<organism evidence="2 3">
    <name type="scientific">Serratia marcescens</name>
    <dbReference type="NCBI Taxonomy" id="615"/>
    <lineage>
        <taxon>Bacteria</taxon>
        <taxon>Pseudomonadati</taxon>
        <taxon>Pseudomonadota</taxon>
        <taxon>Gammaproteobacteria</taxon>
        <taxon>Enterobacterales</taxon>
        <taxon>Yersiniaceae</taxon>
        <taxon>Serratia</taxon>
    </lineage>
</organism>
<evidence type="ECO:0000313" key="2">
    <source>
        <dbReference type="EMBL" id="TXE36966.1"/>
    </source>
</evidence>
<dbReference type="EMBL" id="VOUQ01000002">
    <property type="protein sequence ID" value="TXE36966.1"/>
    <property type="molecule type" value="Genomic_DNA"/>
</dbReference>
<feature type="chain" id="PRO_5023132022" evidence="1">
    <location>
        <begin position="20"/>
        <end position="138"/>
    </location>
</feature>
<keyword evidence="1" id="KW-0732">Signal</keyword>
<dbReference type="AlphaFoldDB" id="A0A5C7CNF7"/>
<protein>
    <submittedName>
        <fullName evidence="2">Uncharacterized protein</fullName>
    </submittedName>
</protein>
<evidence type="ECO:0000313" key="3">
    <source>
        <dbReference type="Proteomes" id="UP000321126"/>
    </source>
</evidence>